<dbReference type="RefSeq" id="WP_014443690.1">
    <property type="nucleotide sequence ID" value="NC_017093.1"/>
</dbReference>
<dbReference type="AlphaFoldDB" id="I0H709"/>
<sequence length="127" mass="14644">MEEWYRPDALRVRAEYGDDDPVWASDGDLMDPVELAELGVSEPLIAALRAWNAEFNGIALTGFEFRSAEVEEAWGQEGLRLAHLLQNELPDIEISYGHDDDPRPLRARRGPAPVPRPERRQRRKRRR</sequence>
<dbReference type="KEGG" id="ams:AMIS_35760"/>
<organism evidence="2 3">
    <name type="scientific">Actinoplanes missouriensis (strain ATCC 14538 / DSM 43046 / CBS 188.64 / JCM 3121 / NBRC 102363 / NCIMB 12654 / NRRL B-3342 / UNCC 431)</name>
    <dbReference type="NCBI Taxonomy" id="512565"/>
    <lineage>
        <taxon>Bacteria</taxon>
        <taxon>Bacillati</taxon>
        <taxon>Actinomycetota</taxon>
        <taxon>Actinomycetes</taxon>
        <taxon>Micromonosporales</taxon>
        <taxon>Micromonosporaceae</taxon>
        <taxon>Actinoplanes</taxon>
    </lineage>
</organism>
<gene>
    <name evidence="2" type="ordered locus">AMIS_35760</name>
</gene>
<name>I0H709_ACTM4</name>
<keyword evidence="3" id="KW-1185">Reference proteome</keyword>
<dbReference type="eggNOG" id="ENOG503474B">
    <property type="taxonomic scope" value="Bacteria"/>
</dbReference>
<protein>
    <submittedName>
        <fullName evidence="2">Uncharacterized protein</fullName>
    </submittedName>
</protein>
<dbReference type="HOGENOM" id="CLU_2154976_0_0_11"/>
<reference evidence="2 3" key="1">
    <citation type="submission" date="2012-02" db="EMBL/GenBank/DDBJ databases">
        <title>Complete genome sequence of Actinoplanes missouriensis 431 (= NBRC 102363).</title>
        <authorList>
            <person name="Ohnishi Y."/>
            <person name="Ishikawa J."/>
            <person name="Sekine M."/>
            <person name="Hosoyama A."/>
            <person name="Harada T."/>
            <person name="Narita H."/>
            <person name="Hata T."/>
            <person name="Konno Y."/>
            <person name="Tutikane K."/>
            <person name="Fujita N."/>
            <person name="Horinouchi S."/>
            <person name="Hayakawa M."/>
        </authorList>
    </citation>
    <scope>NUCLEOTIDE SEQUENCE [LARGE SCALE GENOMIC DNA]</scope>
    <source>
        <strain evidence="3">ATCC 14538 / DSM 43046 / CBS 188.64 / JCM 3121 / NBRC 102363 / NCIMB 12654 / NRRL B-3342 / UNCC 431</strain>
    </source>
</reference>
<feature type="region of interest" description="Disordered" evidence="1">
    <location>
        <begin position="93"/>
        <end position="127"/>
    </location>
</feature>
<accession>I0H709</accession>
<evidence type="ECO:0000313" key="2">
    <source>
        <dbReference type="EMBL" id="BAL88796.1"/>
    </source>
</evidence>
<dbReference type="STRING" id="512565.AMIS_35760"/>
<evidence type="ECO:0000313" key="3">
    <source>
        <dbReference type="Proteomes" id="UP000007882"/>
    </source>
</evidence>
<dbReference type="PATRIC" id="fig|512565.3.peg.3570"/>
<evidence type="ECO:0000256" key="1">
    <source>
        <dbReference type="SAM" id="MobiDB-lite"/>
    </source>
</evidence>
<dbReference type="OrthoDB" id="3293520at2"/>
<dbReference type="Proteomes" id="UP000007882">
    <property type="component" value="Chromosome"/>
</dbReference>
<dbReference type="EMBL" id="AP012319">
    <property type="protein sequence ID" value="BAL88796.1"/>
    <property type="molecule type" value="Genomic_DNA"/>
</dbReference>
<proteinExistence type="predicted"/>